<keyword evidence="2" id="KW-1003">Cell membrane</keyword>
<keyword evidence="4 7" id="KW-1133">Transmembrane helix</keyword>
<evidence type="ECO:0000256" key="5">
    <source>
        <dbReference type="ARBA" id="ARBA00023136"/>
    </source>
</evidence>
<keyword evidence="9" id="KW-1185">Reference proteome</keyword>
<feature type="transmembrane region" description="Helical" evidence="7">
    <location>
        <begin position="99"/>
        <end position="126"/>
    </location>
</feature>
<dbReference type="PANTHER" id="PTHR33931">
    <property type="entry name" value="HOLIN-LIKE PROTEIN CIDA-RELATED"/>
    <property type="match status" value="1"/>
</dbReference>
<organism evidence="8 9">
    <name type="scientific">Paucilactobacillus vaccinostercus DSM 20634</name>
    <dbReference type="NCBI Taxonomy" id="1423813"/>
    <lineage>
        <taxon>Bacteria</taxon>
        <taxon>Bacillati</taxon>
        <taxon>Bacillota</taxon>
        <taxon>Bacilli</taxon>
        <taxon>Lactobacillales</taxon>
        <taxon>Lactobacillaceae</taxon>
        <taxon>Paucilactobacillus</taxon>
    </lineage>
</organism>
<dbReference type="OrthoDB" id="3176438at2"/>
<comment type="caution">
    <text evidence="8">The sequence shown here is derived from an EMBL/GenBank/DDBJ whole genome shotgun (WGS) entry which is preliminary data.</text>
</comment>
<dbReference type="STRING" id="1423813.FC26_GL001124"/>
<dbReference type="PATRIC" id="fig|1423813.3.peg.1143"/>
<accession>A0A0R2A3N1</accession>
<feature type="transmembrane region" description="Helical" evidence="7">
    <location>
        <begin position="74"/>
        <end position="93"/>
    </location>
</feature>
<sequence length="158" mass="17386">MTQKQTDSRQPKSAPILVQMGIFAAVLFVSSLISPLFPASFPVPTPVIGLILLYLLLTCHIVKLEWVDNFGSFLISMIGFLFVPSGISLATSLDTMAKSGIQIIIVIIISTVLMLVITAYTARFLILLHNKLQSSRSAHQSTTFKHHSPFKKEVSNND</sequence>
<proteinExistence type="predicted"/>
<dbReference type="InterPro" id="IPR005538">
    <property type="entry name" value="LrgA/CidA"/>
</dbReference>
<comment type="subcellular location">
    <subcellularLocation>
        <location evidence="1">Cell membrane</location>
        <topology evidence="1">Multi-pass membrane protein</topology>
    </subcellularLocation>
</comment>
<dbReference type="PANTHER" id="PTHR33931:SF4">
    <property type="entry name" value="ANTIHOLIN-LIKE PROTEIN LRGA"/>
    <property type="match status" value="1"/>
</dbReference>
<protein>
    <submittedName>
        <fullName evidence="8">Effector of murein hydrolase LrgA</fullName>
    </submittedName>
</protein>
<evidence type="ECO:0000256" key="4">
    <source>
        <dbReference type="ARBA" id="ARBA00022989"/>
    </source>
</evidence>
<evidence type="ECO:0000313" key="9">
    <source>
        <dbReference type="Proteomes" id="UP000051733"/>
    </source>
</evidence>
<dbReference type="Proteomes" id="UP000051733">
    <property type="component" value="Unassembled WGS sequence"/>
</dbReference>
<keyword evidence="5 7" id="KW-0472">Membrane</keyword>
<dbReference type="GO" id="GO:0005886">
    <property type="term" value="C:plasma membrane"/>
    <property type="evidence" value="ECO:0007669"/>
    <property type="project" value="UniProtKB-SubCell"/>
</dbReference>
<evidence type="ECO:0000256" key="6">
    <source>
        <dbReference type="SAM" id="MobiDB-lite"/>
    </source>
</evidence>
<keyword evidence="8" id="KW-0378">Hydrolase</keyword>
<dbReference type="AlphaFoldDB" id="A0A0R2A3N1"/>
<dbReference type="RefSeq" id="WP_083483743.1">
    <property type="nucleotide sequence ID" value="NZ_AYYY01000014.1"/>
</dbReference>
<name>A0A0R2A3N1_9LACO</name>
<evidence type="ECO:0000256" key="1">
    <source>
        <dbReference type="ARBA" id="ARBA00004651"/>
    </source>
</evidence>
<evidence type="ECO:0000313" key="8">
    <source>
        <dbReference type="EMBL" id="KRM62046.1"/>
    </source>
</evidence>
<dbReference type="GO" id="GO:0016787">
    <property type="term" value="F:hydrolase activity"/>
    <property type="evidence" value="ECO:0007669"/>
    <property type="project" value="UniProtKB-KW"/>
</dbReference>
<keyword evidence="3 7" id="KW-0812">Transmembrane</keyword>
<gene>
    <name evidence="8" type="ORF">FC26_GL001124</name>
</gene>
<evidence type="ECO:0000256" key="7">
    <source>
        <dbReference type="SAM" id="Phobius"/>
    </source>
</evidence>
<dbReference type="EMBL" id="AYYY01000014">
    <property type="protein sequence ID" value="KRM62046.1"/>
    <property type="molecule type" value="Genomic_DNA"/>
</dbReference>
<feature type="transmembrane region" description="Helical" evidence="7">
    <location>
        <begin position="43"/>
        <end position="62"/>
    </location>
</feature>
<feature type="transmembrane region" description="Helical" evidence="7">
    <location>
        <begin position="16"/>
        <end position="37"/>
    </location>
</feature>
<feature type="region of interest" description="Disordered" evidence="6">
    <location>
        <begin position="139"/>
        <end position="158"/>
    </location>
</feature>
<evidence type="ECO:0000256" key="2">
    <source>
        <dbReference type="ARBA" id="ARBA00022475"/>
    </source>
</evidence>
<reference evidence="8 9" key="1">
    <citation type="journal article" date="2015" name="Genome Announc.">
        <title>Expanding the biotechnology potential of lactobacilli through comparative genomics of 213 strains and associated genera.</title>
        <authorList>
            <person name="Sun Z."/>
            <person name="Harris H.M."/>
            <person name="McCann A."/>
            <person name="Guo C."/>
            <person name="Argimon S."/>
            <person name="Zhang W."/>
            <person name="Yang X."/>
            <person name="Jeffery I.B."/>
            <person name="Cooney J.C."/>
            <person name="Kagawa T.F."/>
            <person name="Liu W."/>
            <person name="Song Y."/>
            <person name="Salvetti E."/>
            <person name="Wrobel A."/>
            <person name="Rasinkangas P."/>
            <person name="Parkhill J."/>
            <person name="Rea M.C."/>
            <person name="O'Sullivan O."/>
            <person name="Ritari J."/>
            <person name="Douillard F.P."/>
            <person name="Paul Ross R."/>
            <person name="Yang R."/>
            <person name="Briner A.E."/>
            <person name="Felis G.E."/>
            <person name="de Vos W.M."/>
            <person name="Barrangou R."/>
            <person name="Klaenhammer T.R."/>
            <person name="Caufield P.W."/>
            <person name="Cui Y."/>
            <person name="Zhang H."/>
            <person name="O'Toole P.W."/>
        </authorList>
    </citation>
    <scope>NUCLEOTIDE SEQUENCE [LARGE SCALE GENOMIC DNA]</scope>
    <source>
        <strain evidence="8 9">DSM 20634</strain>
    </source>
</reference>
<evidence type="ECO:0000256" key="3">
    <source>
        <dbReference type="ARBA" id="ARBA00022692"/>
    </source>
</evidence>
<dbReference type="Pfam" id="PF03788">
    <property type="entry name" value="LrgA"/>
    <property type="match status" value="1"/>
</dbReference>